<dbReference type="Pfam" id="PF02613">
    <property type="entry name" value="Nitrate_red_del"/>
    <property type="match status" value="1"/>
</dbReference>
<keyword evidence="3" id="KW-1185">Reference proteome</keyword>
<dbReference type="PANTHER" id="PTHR34227">
    <property type="entry name" value="CHAPERONE PROTEIN YCDY"/>
    <property type="match status" value="1"/>
</dbReference>
<keyword evidence="1" id="KW-0143">Chaperone</keyword>
<name>A0A1E5FZ32_9FIRM</name>
<comment type="caution">
    <text evidence="2">The sequence shown here is derived from an EMBL/GenBank/DDBJ whole genome shotgun (WGS) entry which is preliminary data.</text>
</comment>
<dbReference type="InterPro" id="IPR050289">
    <property type="entry name" value="TorD/DmsD_chaperones"/>
</dbReference>
<dbReference type="PANTHER" id="PTHR34227:SF1">
    <property type="entry name" value="DIMETHYL SULFOXIDE REDUCTASE CHAPERONE-RELATED"/>
    <property type="match status" value="1"/>
</dbReference>
<protein>
    <recommendedName>
        <fullName evidence="4">Dehydrogenase</fullName>
    </recommendedName>
</protein>
<proteinExistence type="predicted"/>
<evidence type="ECO:0008006" key="4">
    <source>
        <dbReference type="Google" id="ProtNLM"/>
    </source>
</evidence>
<gene>
    <name evidence="2" type="ORF">BHF68_10565</name>
</gene>
<dbReference type="InterPro" id="IPR036411">
    <property type="entry name" value="TorD-like_sf"/>
</dbReference>
<dbReference type="Gene3D" id="1.10.3480.10">
    <property type="entry name" value="TorD-like"/>
    <property type="match status" value="1"/>
</dbReference>
<dbReference type="EMBL" id="MIJE01000034">
    <property type="protein sequence ID" value="OEF95831.1"/>
    <property type="molecule type" value="Genomic_DNA"/>
</dbReference>
<accession>A0A1E5FZ32</accession>
<dbReference type="STRING" id="766136.BHF68_10565"/>
<dbReference type="AlphaFoldDB" id="A0A1E5FZ32"/>
<organism evidence="2 3">
    <name type="scientific">Desulfuribacillus alkaliarsenatis</name>
    <dbReference type="NCBI Taxonomy" id="766136"/>
    <lineage>
        <taxon>Bacteria</taxon>
        <taxon>Bacillati</taxon>
        <taxon>Bacillota</taxon>
        <taxon>Desulfuribacillia</taxon>
        <taxon>Desulfuribacillales</taxon>
        <taxon>Desulfuribacillaceae</taxon>
        <taxon>Desulfuribacillus</taxon>
    </lineage>
</organism>
<dbReference type="SUPFAM" id="SSF89155">
    <property type="entry name" value="TorD-like"/>
    <property type="match status" value="1"/>
</dbReference>
<reference evidence="2 3" key="1">
    <citation type="submission" date="2016-09" db="EMBL/GenBank/DDBJ databases">
        <title>Draft genome sequence for the type strain of Desulfuribacillus alkaliarsenatis AHT28, an obligately anaerobic, sulfidogenic bacterium isolated from Russian soda lake sediments.</title>
        <authorList>
            <person name="Abin C.A."/>
            <person name="Hollibaugh J.T."/>
        </authorList>
    </citation>
    <scope>NUCLEOTIDE SEQUENCE [LARGE SCALE GENOMIC DNA]</scope>
    <source>
        <strain evidence="2 3">AHT28</strain>
    </source>
</reference>
<sequence>MPDQTFNRSSLEQRIIVYKLASMYYQDGVKVINDDRIRMLIDNIDFDNQHILTAIKMLEDSSLIDAKTLEQTEFDYNKLFVGPGKVKAPPYESVYRNPKRLLMQQETLAVRNFYRKLGIECKDNGSQPDDHLGLELEFMSYLLHCVLQEQNQQEQISQEQNSQEQILKEQNLQSQYLEVYKEFLEQHILQWVPKHCEQVLENSGSVICRAMALLLKGMMEVENSDRNVFIDLQGGKHDERTMQTF</sequence>
<dbReference type="Proteomes" id="UP000094296">
    <property type="component" value="Unassembled WGS sequence"/>
</dbReference>
<evidence type="ECO:0000256" key="1">
    <source>
        <dbReference type="ARBA" id="ARBA00023186"/>
    </source>
</evidence>
<evidence type="ECO:0000313" key="3">
    <source>
        <dbReference type="Proteomes" id="UP000094296"/>
    </source>
</evidence>
<dbReference type="InterPro" id="IPR020945">
    <property type="entry name" value="DMSO/NO3_reduct_chaperone"/>
</dbReference>
<evidence type="ECO:0000313" key="2">
    <source>
        <dbReference type="EMBL" id="OEF95831.1"/>
    </source>
</evidence>